<dbReference type="Proteomes" id="UP001387364">
    <property type="component" value="Chromosome"/>
</dbReference>
<name>A0ABZ2NA81_9BACI</name>
<gene>
    <name evidence="1" type="ORF">WDJ61_07810</name>
</gene>
<dbReference type="EMBL" id="CP147404">
    <property type="protein sequence ID" value="WXB94521.1"/>
    <property type="molecule type" value="Genomic_DNA"/>
</dbReference>
<reference evidence="1 2" key="1">
    <citation type="submission" date="2024-02" db="EMBL/GenBank/DDBJ databases">
        <title>Seven novel Bacillus-like species.</title>
        <authorList>
            <person name="Liu G."/>
        </authorList>
    </citation>
    <scope>NUCLEOTIDE SEQUENCE [LARGE SCALE GENOMIC DNA]</scope>
    <source>
        <strain evidence="1 2">FJAT-52991</strain>
    </source>
</reference>
<organism evidence="1 2">
    <name type="scientific">Bacillus kandeliae</name>
    <dbReference type="NCBI Taxonomy" id="3129297"/>
    <lineage>
        <taxon>Bacteria</taxon>
        <taxon>Bacillati</taxon>
        <taxon>Bacillota</taxon>
        <taxon>Bacilli</taxon>
        <taxon>Bacillales</taxon>
        <taxon>Bacillaceae</taxon>
        <taxon>Bacillus</taxon>
    </lineage>
</organism>
<sequence>MDKQLNLILEFLGRGYTIECFEYLDEAEDQVKELVEAGNRSVHVAQEIPIKLKVKVEF</sequence>
<dbReference type="RefSeq" id="WP_338754264.1">
    <property type="nucleotide sequence ID" value="NZ_CP147404.1"/>
</dbReference>
<accession>A0ABZ2NA81</accession>
<evidence type="ECO:0000313" key="1">
    <source>
        <dbReference type="EMBL" id="WXB94521.1"/>
    </source>
</evidence>
<evidence type="ECO:0000313" key="2">
    <source>
        <dbReference type="Proteomes" id="UP001387364"/>
    </source>
</evidence>
<protein>
    <submittedName>
        <fullName evidence="1">Uncharacterized protein</fullName>
    </submittedName>
</protein>
<proteinExistence type="predicted"/>
<keyword evidence="2" id="KW-1185">Reference proteome</keyword>